<feature type="transmembrane region" description="Helical" evidence="1">
    <location>
        <begin position="12"/>
        <end position="31"/>
    </location>
</feature>
<keyword evidence="1" id="KW-0812">Transmembrane</keyword>
<reference evidence="2" key="1">
    <citation type="submission" date="2022-01" db="EMBL/GenBank/DDBJ databases">
        <authorList>
            <person name="King R."/>
        </authorList>
    </citation>
    <scope>NUCLEOTIDE SEQUENCE</scope>
</reference>
<evidence type="ECO:0000313" key="3">
    <source>
        <dbReference type="Proteomes" id="UP001153620"/>
    </source>
</evidence>
<keyword evidence="1" id="KW-1133">Transmembrane helix</keyword>
<dbReference type="Gene3D" id="3.80.10.10">
    <property type="entry name" value="Ribonuclease Inhibitor"/>
    <property type="match status" value="1"/>
</dbReference>
<accession>A0A9N9S7F0</accession>
<organism evidence="2 3">
    <name type="scientific">Chironomus riparius</name>
    <dbReference type="NCBI Taxonomy" id="315576"/>
    <lineage>
        <taxon>Eukaryota</taxon>
        <taxon>Metazoa</taxon>
        <taxon>Ecdysozoa</taxon>
        <taxon>Arthropoda</taxon>
        <taxon>Hexapoda</taxon>
        <taxon>Insecta</taxon>
        <taxon>Pterygota</taxon>
        <taxon>Neoptera</taxon>
        <taxon>Endopterygota</taxon>
        <taxon>Diptera</taxon>
        <taxon>Nematocera</taxon>
        <taxon>Chironomoidea</taxon>
        <taxon>Chironomidae</taxon>
        <taxon>Chironominae</taxon>
        <taxon>Chironomus</taxon>
    </lineage>
</organism>
<protein>
    <submittedName>
        <fullName evidence="2">Uncharacterized protein</fullName>
    </submittedName>
</protein>
<dbReference type="OrthoDB" id="676979at2759"/>
<proteinExistence type="predicted"/>
<dbReference type="AlphaFoldDB" id="A0A9N9S7F0"/>
<evidence type="ECO:0000256" key="1">
    <source>
        <dbReference type="SAM" id="Phobius"/>
    </source>
</evidence>
<evidence type="ECO:0000313" key="2">
    <source>
        <dbReference type="EMBL" id="CAG9810122.1"/>
    </source>
</evidence>
<dbReference type="EMBL" id="OU895880">
    <property type="protein sequence ID" value="CAG9810122.1"/>
    <property type="molecule type" value="Genomic_DNA"/>
</dbReference>
<dbReference type="InterPro" id="IPR032675">
    <property type="entry name" value="LRR_dom_sf"/>
</dbReference>
<dbReference type="SUPFAM" id="SSF52058">
    <property type="entry name" value="L domain-like"/>
    <property type="match status" value="1"/>
</dbReference>
<keyword evidence="1" id="KW-0472">Membrane</keyword>
<sequence length="247" mass="27920">MTRDFKLFRGLFLLKIVKSNCIVVLLFFAIYESSRSADIKCQFGDTGGFAVVGMAYLCTFYNANISSEESAKINNVTGRHENLKTHDDVLGFYSTGNQVINYFPQGLDKFFINIKTIALYSSNLKEIHQADLKPFPKLIYLNLYANDLEILEEGLLDFNPDLKVVGFQQNKLFHIDSNVFDGLKKLSYLWLVHVPCISKNAMTSIEVQASIATIKDKCTSSEFTSLNLKITNLENKSKTLSPDLLRV</sequence>
<name>A0A9N9S7F0_9DIPT</name>
<gene>
    <name evidence="2" type="ORF">CHIRRI_LOCUS12939</name>
</gene>
<reference evidence="2" key="2">
    <citation type="submission" date="2022-10" db="EMBL/GenBank/DDBJ databases">
        <authorList>
            <consortium name="ENA_rothamsted_submissions"/>
            <consortium name="culmorum"/>
            <person name="King R."/>
        </authorList>
    </citation>
    <scope>NUCLEOTIDE SEQUENCE</scope>
</reference>
<keyword evidence="3" id="KW-1185">Reference proteome</keyword>
<dbReference type="Proteomes" id="UP001153620">
    <property type="component" value="Chromosome 4"/>
</dbReference>